<dbReference type="InterPro" id="IPR004839">
    <property type="entry name" value="Aminotransferase_I/II_large"/>
</dbReference>
<dbReference type="EMBL" id="CAJNNW010030422">
    <property type="protein sequence ID" value="CAE8703424.1"/>
    <property type="molecule type" value="Genomic_DNA"/>
</dbReference>
<feature type="non-terminal residue" evidence="5">
    <location>
        <position position="1"/>
    </location>
</feature>
<keyword evidence="2" id="KW-0150">Chloroplast</keyword>
<dbReference type="Gene3D" id="1.10.3460.10">
    <property type="entry name" value="Chlorophyll a/b binding protein domain"/>
    <property type="match status" value="1"/>
</dbReference>
<dbReference type="Gene3D" id="3.40.640.10">
    <property type="entry name" value="Type I PLP-dependent aspartate aminotransferase-like (Major domain)"/>
    <property type="match status" value="1"/>
</dbReference>
<dbReference type="InterPro" id="IPR015424">
    <property type="entry name" value="PyrdxlP-dep_Trfase"/>
</dbReference>
<dbReference type="GO" id="GO:0009507">
    <property type="term" value="C:chloroplast"/>
    <property type="evidence" value="ECO:0007669"/>
    <property type="project" value="UniProtKB-SubCell"/>
</dbReference>
<evidence type="ECO:0000256" key="1">
    <source>
        <dbReference type="ARBA" id="ARBA00004229"/>
    </source>
</evidence>
<dbReference type="AlphaFoldDB" id="A0A813KGU4"/>
<protein>
    <recommendedName>
        <fullName evidence="4">Aminotransferase class I/classII large domain-containing protein</fullName>
    </recommendedName>
</protein>
<dbReference type="GO" id="GO:0006572">
    <property type="term" value="P:L-tyrosine catabolic process"/>
    <property type="evidence" value="ECO:0007669"/>
    <property type="project" value="TreeGrafter"/>
</dbReference>
<accession>A0A813KGU4</accession>
<proteinExistence type="predicted"/>
<dbReference type="InterPro" id="IPR022796">
    <property type="entry name" value="Chloroa_b-bind"/>
</dbReference>
<gene>
    <name evidence="5" type="ORF">PGLA2088_LOCUS32823</name>
</gene>
<comment type="caution">
    <text evidence="5">The sequence shown here is derived from an EMBL/GenBank/DDBJ whole genome shotgun (WGS) entry which is preliminary data.</text>
</comment>
<evidence type="ECO:0000259" key="4">
    <source>
        <dbReference type="Pfam" id="PF00155"/>
    </source>
</evidence>
<comment type="subcellular location">
    <subcellularLocation>
        <location evidence="1">Plastid</location>
        <location evidence="1">Chloroplast</location>
    </subcellularLocation>
</comment>
<dbReference type="SUPFAM" id="SSF53383">
    <property type="entry name" value="PLP-dependent transferases"/>
    <property type="match status" value="1"/>
</dbReference>
<dbReference type="GO" id="GO:0004838">
    <property type="term" value="F:L-tyrosine-2-oxoglutarate transaminase activity"/>
    <property type="evidence" value="ECO:0007669"/>
    <property type="project" value="TreeGrafter"/>
</dbReference>
<evidence type="ECO:0000256" key="2">
    <source>
        <dbReference type="ARBA" id="ARBA00022528"/>
    </source>
</evidence>
<reference evidence="5" key="1">
    <citation type="submission" date="2021-02" db="EMBL/GenBank/DDBJ databases">
        <authorList>
            <person name="Dougan E. K."/>
            <person name="Rhodes N."/>
            <person name="Thang M."/>
            <person name="Chan C."/>
        </authorList>
    </citation>
    <scope>NUCLEOTIDE SEQUENCE</scope>
</reference>
<dbReference type="PANTHER" id="PTHR45744">
    <property type="entry name" value="TYROSINE AMINOTRANSFERASE"/>
    <property type="match status" value="1"/>
</dbReference>
<keyword evidence="3" id="KW-0934">Plastid</keyword>
<feature type="domain" description="Aminotransferase class I/classII large" evidence="4">
    <location>
        <begin position="7"/>
        <end position="157"/>
    </location>
</feature>
<dbReference type="Proteomes" id="UP000626109">
    <property type="component" value="Unassembled WGS sequence"/>
</dbReference>
<dbReference type="SUPFAM" id="SSF103511">
    <property type="entry name" value="Chlorophyll a-b binding protein"/>
    <property type="match status" value="1"/>
</dbReference>
<dbReference type="Pfam" id="PF00155">
    <property type="entry name" value="Aminotran_1_2"/>
    <property type="match status" value="1"/>
</dbReference>
<name>A0A813KGU4_POLGL</name>
<dbReference type="GO" id="GO:0030170">
    <property type="term" value="F:pyridoxal phosphate binding"/>
    <property type="evidence" value="ECO:0007669"/>
    <property type="project" value="InterPro"/>
</dbReference>
<dbReference type="Pfam" id="PF00504">
    <property type="entry name" value="Chloroa_b-bind"/>
    <property type="match status" value="1"/>
</dbReference>
<evidence type="ECO:0000313" key="6">
    <source>
        <dbReference type="Proteomes" id="UP000626109"/>
    </source>
</evidence>
<feature type="non-terminal residue" evidence="5">
    <location>
        <position position="433"/>
    </location>
</feature>
<organism evidence="5 6">
    <name type="scientific">Polarella glacialis</name>
    <name type="common">Dinoflagellate</name>
    <dbReference type="NCBI Taxonomy" id="89957"/>
    <lineage>
        <taxon>Eukaryota</taxon>
        <taxon>Sar</taxon>
        <taxon>Alveolata</taxon>
        <taxon>Dinophyceae</taxon>
        <taxon>Suessiales</taxon>
        <taxon>Suessiaceae</taxon>
        <taxon>Polarella</taxon>
    </lineage>
</organism>
<sequence>VNAVVTALTSGSNSGYQPSQGHGPCRAAVAEAFTTPGRAALMPSDVFMTLGCSEALSHCIAALAANGSNMLLPRPGFPLYQVLCAYHGVEVRYYDLLPEVGWQVDVASLAKLADENTCAILINNPSNPCGAVYTREHLVEIMASAEELGIPVIADEATMASRQMKTSVAVAVAGAAAAGALWASCAFVPSATPTLRGAAPATAVAREQPLSQAGGQGSVAIPVLAVGATAAALLSGSRRGDKAAAPSISACRAFESEIGATLPMKYFDPLGMTKDGDKDAFFRRRCAEIKNGRVAMFACMGYIAPEYFRWPGFCSPSQELKFADIPNGVAALYKMPAEGWAQIGVFVAFLELFPMRQEKGRIAGDAPGFGRLGVPIFASVADPEKNKRSLDSELNNGRLAMMAITGMVAQNGFLGTTGSAMWLPGASAFESDS</sequence>
<dbReference type="CDD" id="cd00609">
    <property type="entry name" value="AAT_like"/>
    <property type="match status" value="1"/>
</dbReference>
<evidence type="ECO:0000256" key="3">
    <source>
        <dbReference type="ARBA" id="ARBA00022640"/>
    </source>
</evidence>
<dbReference type="InterPro" id="IPR015421">
    <property type="entry name" value="PyrdxlP-dep_Trfase_major"/>
</dbReference>
<dbReference type="PANTHER" id="PTHR45744:SF2">
    <property type="entry name" value="TYROSINE AMINOTRANSFERASE"/>
    <property type="match status" value="1"/>
</dbReference>
<evidence type="ECO:0000313" key="5">
    <source>
        <dbReference type="EMBL" id="CAE8703424.1"/>
    </source>
</evidence>